<dbReference type="CDD" id="cd00761">
    <property type="entry name" value="Glyco_tranf_GTA_type"/>
    <property type="match status" value="1"/>
</dbReference>
<name>A0ABY8PXY4_9ACTN</name>
<dbReference type="RefSeq" id="WP_281144773.1">
    <property type="nucleotide sequence ID" value="NZ_CP123967.1"/>
</dbReference>
<reference evidence="2 3" key="1">
    <citation type="journal article" date="2008" name="Int. J. Syst. Evol. Microbiol.">
        <title>Tessaracoccus flavescens sp. nov., isolated from marine sediment.</title>
        <authorList>
            <person name="Lee D.W."/>
            <person name="Lee S.D."/>
        </authorList>
    </citation>
    <scope>NUCLEOTIDE SEQUENCE [LARGE SCALE GENOMIC DNA]</scope>
    <source>
        <strain evidence="2 3">T21</strain>
    </source>
</reference>
<feature type="domain" description="Glycosyltransferase 2-like" evidence="1">
    <location>
        <begin position="5"/>
        <end position="135"/>
    </location>
</feature>
<keyword evidence="2" id="KW-0808">Transferase</keyword>
<keyword evidence="2" id="KW-0328">Glycosyltransferase</keyword>
<dbReference type="PANTHER" id="PTHR22916">
    <property type="entry name" value="GLYCOSYLTRANSFERASE"/>
    <property type="match status" value="1"/>
</dbReference>
<gene>
    <name evidence="2" type="ORF">QH948_13060</name>
</gene>
<protein>
    <submittedName>
        <fullName evidence="2">Glycosyltransferase</fullName>
        <ecNumber evidence="2">2.4.-.-</ecNumber>
    </submittedName>
</protein>
<evidence type="ECO:0000259" key="1">
    <source>
        <dbReference type="Pfam" id="PF00535"/>
    </source>
</evidence>
<evidence type="ECO:0000313" key="3">
    <source>
        <dbReference type="Proteomes" id="UP001244136"/>
    </source>
</evidence>
<proteinExistence type="predicted"/>
<accession>A0ABY8PXY4</accession>
<dbReference type="InterPro" id="IPR001173">
    <property type="entry name" value="Glyco_trans_2-like"/>
</dbReference>
<dbReference type="Pfam" id="PF00535">
    <property type="entry name" value="Glycos_transf_2"/>
    <property type="match status" value="1"/>
</dbReference>
<dbReference type="PANTHER" id="PTHR22916:SF3">
    <property type="entry name" value="UDP-GLCNAC:BETAGAL BETA-1,3-N-ACETYLGLUCOSAMINYLTRANSFERASE-LIKE PROTEIN 1"/>
    <property type="match status" value="1"/>
</dbReference>
<dbReference type="EMBL" id="CP123967">
    <property type="protein sequence ID" value="WGT47032.1"/>
    <property type="molecule type" value="Genomic_DNA"/>
</dbReference>
<dbReference type="InterPro" id="IPR029044">
    <property type="entry name" value="Nucleotide-diphossugar_trans"/>
</dbReference>
<evidence type="ECO:0000313" key="2">
    <source>
        <dbReference type="EMBL" id="WGT47032.1"/>
    </source>
</evidence>
<sequence>MPLLSVIVTSYNIQDYLRTSLDSILAQSLRDIEIIVVDDGSSDASPDIIREYAARDPRIVPVIRGVRSPGGVATAANAGLDVATGTYVGFADGDDLYAPDMFEKLVGAAVENNSDLVMCNYRLFSDASGGAMWPLDGVVAGAASPPGAGASPALELDPPADEHRWAELSKDSYELDDDLRHTLLRFVAVPWRKLYRRQLLEEHAIRFPVGDYFFEDNPFHWFVLLQADSISLVREVLCLHRVARAGQTMATADERLLRIFEHHATIHAFLEEQDRRDEFAPSLLGWAISQLEWISRKAPRKLHRELYDAVVAVFDRYSEAEVLQALAEGRKGRRTRNLSIALARHNFARFAEVLRTEEDRRYALPIRLVNHLRYSGVRKTARMSVRYARQRFRVSAQLSAAVNRLTPRRESVTNEHLLFALASLEDRLERIESQLDSPDVGDRSPVP</sequence>
<keyword evidence="3" id="KW-1185">Reference proteome</keyword>
<dbReference type="Gene3D" id="3.90.550.10">
    <property type="entry name" value="Spore Coat Polysaccharide Biosynthesis Protein SpsA, Chain A"/>
    <property type="match status" value="1"/>
</dbReference>
<dbReference type="Proteomes" id="UP001244136">
    <property type="component" value="Chromosome"/>
</dbReference>
<dbReference type="SUPFAM" id="SSF53448">
    <property type="entry name" value="Nucleotide-diphospho-sugar transferases"/>
    <property type="match status" value="1"/>
</dbReference>
<dbReference type="GO" id="GO:0016757">
    <property type="term" value="F:glycosyltransferase activity"/>
    <property type="evidence" value="ECO:0007669"/>
    <property type="project" value="UniProtKB-KW"/>
</dbReference>
<dbReference type="EC" id="2.4.-.-" evidence="2"/>
<organism evidence="2 3">
    <name type="scientific">Tessaracoccus lacteus</name>
    <dbReference type="NCBI Taxonomy" id="3041766"/>
    <lineage>
        <taxon>Bacteria</taxon>
        <taxon>Bacillati</taxon>
        <taxon>Actinomycetota</taxon>
        <taxon>Actinomycetes</taxon>
        <taxon>Propionibacteriales</taxon>
        <taxon>Propionibacteriaceae</taxon>
        <taxon>Tessaracoccus</taxon>
    </lineage>
</organism>